<keyword evidence="4" id="KW-0472">Membrane</keyword>
<dbReference type="InterPro" id="IPR001867">
    <property type="entry name" value="OmpR/PhoB-type_DNA-bd"/>
</dbReference>
<evidence type="ECO:0000256" key="4">
    <source>
        <dbReference type="SAM" id="Phobius"/>
    </source>
</evidence>
<dbReference type="SUPFAM" id="SSF48452">
    <property type="entry name" value="TPR-like"/>
    <property type="match status" value="2"/>
</dbReference>
<sequence>MLYCFGPYSLDMDLPLLMREGVVVSVPPRALDLLVLLIDRRDTAVAKRELMDALWPNAFVEEGSLTQLISVLRKALADDFPDTSPIQTISKVGYRFRATVIATEHPPTSLRAPESLRPAPHIASLPPEAPAKPSQPPRHRPLLQISRTLRLFAIAGCVCLALMLLLLLATPWSRRHDILNRAQAARPRATLAVLPFQNLAASPDSAWVGSAVQEMLSTDLRLTQRLRVLSTEDVDRALKETNIIATADLAVPTLRHLGDDLDCGYTLTGAYLLRAGRLRLDVRIINLKTGATEQEQTFERSEADLLPMLTQVRQLVAESLGGQQSPQDRQLASLATGVNPAAFQLYSEGLERTRRYDGKGAIEILERAKQMDPDYPLIHLALSTAWTERGEESKAAAEADRALQLAGSLPREEQLTIQARAQSAKHQFAAAAQTYAALVSFFPDNPQYGRLLVQALSSAGQSSEALTQAKALLATFGNRPPDPMTDSVIADLYSTKGDWSKALEWSEKGIAESRRRGAPILYERLLTSASQANFYLQRYAPAESQTREALDLAARYDDVSGRLRALNRMGQIATAQHDWALAKSSLNDAIAIEQKLDQPQRQVHTLLTLSRLEEQQGDLPRASLAARQALQLAGTLGFAETATEARLQLAILTGKSGDRALALRQLADVEADADRIQDAYLKAQARSAREALHGSGKPRSAL</sequence>
<dbReference type="InterPro" id="IPR019734">
    <property type="entry name" value="TPR_rpt"/>
</dbReference>
<dbReference type="SUPFAM" id="SSF46894">
    <property type="entry name" value="C-terminal effector domain of the bipartite response regulators"/>
    <property type="match status" value="1"/>
</dbReference>
<evidence type="ECO:0000259" key="5">
    <source>
        <dbReference type="PROSITE" id="PS51755"/>
    </source>
</evidence>
<dbReference type="CDD" id="cd00383">
    <property type="entry name" value="trans_reg_C"/>
    <property type="match status" value="1"/>
</dbReference>
<keyword evidence="1 2" id="KW-0238">DNA-binding</keyword>
<dbReference type="GO" id="GO:0006355">
    <property type="term" value="P:regulation of DNA-templated transcription"/>
    <property type="evidence" value="ECO:0007669"/>
    <property type="project" value="InterPro"/>
</dbReference>
<dbReference type="Proteomes" id="UP000006056">
    <property type="component" value="Chromosome"/>
</dbReference>
<protein>
    <submittedName>
        <fullName evidence="6">DNA-binding protein with winged-HTH domain</fullName>
    </submittedName>
</protein>
<dbReference type="eggNOG" id="COG0457">
    <property type="taxonomic scope" value="Bacteria"/>
</dbReference>
<feature type="region of interest" description="Disordered" evidence="3">
    <location>
        <begin position="107"/>
        <end position="139"/>
    </location>
</feature>
<dbReference type="HOGENOM" id="CLU_392744_0_0_0"/>
<evidence type="ECO:0000313" key="7">
    <source>
        <dbReference type="Proteomes" id="UP000006056"/>
    </source>
</evidence>
<dbReference type="GO" id="GO:0000160">
    <property type="term" value="P:phosphorelay signal transduction system"/>
    <property type="evidence" value="ECO:0007669"/>
    <property type="project" value="InterPro"/>
</dbReference>
<dbReference type="AlphaFoldDB" id="I3ZMK5"/>
<accession>I3ZMK5</accession>
<feature type="transmembrane region" description="Helical" evidence="4">
    <location>
        <begin position="148"/>
        <end position="172"/>
    </location>
</feature>
<evidence type="ECO:0000256" key="2">
    <source>
        <dbReference type="PROSITE-ProRule" id="PRU01091"/>
    </source>
</evidence>
<dbReference type="SMART" id="SM00028">
    <property type="entry name" value="TPR"/>
    <property type="match status" value="4"/>
</dbReference>
<dbReference type="Gene3D" id="1.25.40.10">
    <property type="entry name" value="Tetratricopeptide repeat domain"/>
    <property type="match status" value="2"/>
</dbReference>
<dbReference type="RefSeq" id="WP_014787733.1">
    <property type="nucleotide sequence ID" value="NC_018014.1"/>
</dbReference>
<dbReference type="PROSITE" id="PS51755">
    <property type="entry name" value="OMPR_PHOB"/>
    <property type="match status" value="1"/>
</dbReference>
<dbReference type="Gene3D" id="3.40.50.10610">
    <property type="entry name" value="ABC-type transport auxiliary lipoprotein component"/>
    <property type="match status" value="1"/>
</dbReference>
<dbReference type="eggNOG" id="COG5616">
    <property type="taxonomic scope" value="Bacteria"/>
</dbReference>
<feature type="DNA-binding region" description="OmpR/PhoB-type" evidence="2">
    <location>
        <begin position="1"/>
        <end position="98"/>
    </location>
</feature>
<dbReference type="InterPro" id="IPR011990">
    <property type="entry name" value="TPR-like_helical_dom_sf"/>
</dbReference>
<dbReference type="InterPro" id="IPR016032">
    <property type="entry name" value="Sig_transdc_resp-reg_C-effctor"/>
</dbReference>
<keyword evidence="4" id="KW-0812">Transmembrane</keyword>
<dbReference type="GO" id="GO:0003677">
    <property type="term" value="F:DNA binding"/>
    <property type="evidence" value="ECO:0007669"/>
    <property type="project" value="UniProtKB-UniRule"/>
</dbReference>
<dbReference type="eggNOG" id="COG3710">
    <property type="taxonomic scope" value="Bacteria"/>
</dbReference>
<dbReference type="PANTHER" id="PTHR47691">
    <property type="entry name" value="REGULATOR-RELATED"/>
    <property type="match status" value="1"/>
</dbReference>
<name>I3ZMK5_TERRK</name>
<keyword evidence="7" id="KW-1185">Reference proteome</keyword>
<dbReference type="EMBL" id="CP003379">
    <property type="protein sequence ID" value="AFL90473.1"/>
    <property type="molecule type" value="Genomic_DNA"/>
</dbReference>
<feature type="compositionally biased region" description="Pro residues" evidence="3">
    <location>
        <begin position="127"/>
        <end position="136"/>
    </location>
</feature>
<dbReference type="Pfam" id="PF00486">
    <property type="entry name" value="Trans_reg_C"/>
    <property type="match status" value="1"/>
</dbReference>
<feature type="domain" description="OmpR/PhoB-type" evidence="5">
    <location>
        <begin position="1"/>
        <end position="98"/>
    </location>
</feature>
<dbReference type="OrthoDB" id="5478353at2"/>
<keyword evidence="4" id="KW-1133">Transmembrane helix</keyword>
<evidence type="ECO:0000256" key="1">
    <source>
        <dbReference type="ARBA" id="ARBA00023125"/>
    </source>
</evidence>
<evidence type="ECO:0000256" key="3">
    <source>
        <dbReference type="SAM" id="MobiDB-lite"/>
    </source>
</evidence>
<dbReference type="Gene3D" id="1.10.10.10">
    <property type="entry name" value="Winged helix-like DNA-binding domain superfamily/Winged helix DNA-binding domain"/>
    <property type="match status" value="1"/>
</dbReference>
<organism evidence="6 7">
    <name type="scientific">Terriglobus roseus (strain DSM 18391 / NRRL B-41598 / KBS 63)</name>
    <dbReference type="NCBI Taxonomy" id="926566"/>
    <lineage>
        <taxon>Bacteria</taxon>
        <taxon>Pseudomonadati</taxon>
        <taxon>Acidobacteriota</taxon>
        <taxon>Terriglobia</taxon>
        <taxon>Terriglobales</taxon>
        <taxon>Acidobacteriaceae</taxon>
        <taxon>Terriglobus</taxon>
    </lineage>
</organism>
<dbReference type="STRING" id="926566.Terro_4270"/>
<dbReference type="KEGG" id="trs:Terro_4270"/>
<evidence type="ECO:0000313" key="6">
    <source>
        <dbReference type="EMBL" id="AFL90473.1"/>
    </source>
</evidence>
<dbReference type="InterPro" id="IPR036388">
    <property type="entry name" value="WH-like_DNA-bd_sf"/>
</dbReference>
<proteinExistence type="predicted"/>
<reference evidence="6 7" key="1">
    <citation type="submission" date="2012-06" db="EMBL/GenBank/DDBJ databases">
        <title>Complete genome of Terriglobus roseus DSM 18391.</title>
        <authorList>
            <consortium name="US DOE Joint Genome Institute (JGI-PGF)"/>
            <person name="Lucas S."/>
            <person name="Copeland A."/>
            <person name="Lapidus A."/>
            <person name="Glavina del Rio T."/>
            <person name="Dalin E."/>
            <person name="Tice H."/>
            <person name="Bruce D."/>
            <person name="Goodwin L."/>
            <person name="Pitluck S."/>
            <person name="Peters L."/>
            <person name="Mikhailova N."/>
            <person name="Munk A.C.C."/>
            <person name="Kyrpides N."/>
            <person name="Mavromatis K."/>
            <person name="Ivanova N."/>
            <person name="Brettin T."/>
            <person name="Detter J.C."/>
            <person name="Han C."/>
            <person name="Larimer F."/>
            <person name="Land M."/>
            <person name="Hauser L."/>
            <person name="Markowitz V."/>
            <person name="Cheng J.-F."/>
            <person name="Hugenholtz P."/>
            <person name="Woyke T."/>
            <person name="Wu D."/>
            <person name="Brambilla E."/>
            <person name="Klenk H.-P."/>
            <person name="Eisen J.A."/>
        </authorList>
    </citation>
    <scope>NUCLEOTIDE SEQUENCE [LARGE SCALE GENOMIC DNA]</scope>
    <source>
        <strain evidence="7">DSM 18391 / NRRL B-41598 / KBS 63</strain>
    </source>
</reference>
<dbReference type="PANTHER" id="PTHR47691:SF3">
    <property type="entry name" value="HTH-TYPE TRANSCRIPTIONAL REGULATOR RV0890C-RELATED"/>
    <property type="match status" value="1"/>
</dbReference>
<dbReference type="SMART" id="SM00862">
    <property type="entry name" value="Trans_reg_C"/>
    <property type="match status" value="1"/>
</dbReference>
<gene>
    <name evidence="6" type="ordered locus">Terro_4270</name>
</gene>